<proteinExistence type="predicted"/>
<feature type="transmembrane region" description="Helical" evidence="6">
    <location>
        <begin position="209"/>
        <end position="228"/>
    </location>
</feature>
<evidence type="ECO:0000256" key="2">
    <source>
        <dbReference type="ARBA" id="ARBA00022475"/>
    </source>
</evidence>
<dbReference type="Pfam" id="PF12698">
    <property type="entry name" value="ABC2_membrane_3"/>
    <property type="match status" value="1"/>
</dbReference>
<feature type="transmembrane region" description="Helical" evidence="6">
    <location>
        <begin position="48"/>
        <end position="69"/>
    </location>
</feature>
<feature type="transmembrane region" description="Helical" evidence="6">
    <location>
        <begin position="12"/>
        <end position="36"/>
    </location>
</feature>
<dbReference type="OrthoDB" id="9794512at2"/>
<dbReference type="AlphaFoldDB" id="A0A1M6QYL0"/>
<evidence type="ECO:0000256" key="4">
    <source>
        <dbReference type="ARBA" id="ARBA00022989"/>
    </source>
</evidence>
<feature type="transmembrane region" description="Helical" evidence="6">
    <location>
        <begin position="263"/>
        <end position="281"/>
    </location>
</feature>
<dbReference type="RefSeq" id="WP_073275534.1">
    <property type="nucleotide sequence ID" value="NZ_FRAC01000010.1"/>
</dbReference>
<name>A0A1M6QYL0_9FIRM</name>
<keyword evidence="4 6" id="KW-1133">Transmembrane helix</keyword>
<dbReference type="EMBL" id="FRAC01000010">
    <property type="protein sequence ID" value="SHK25157.1"/>
    <property type="molecule type" value="Genomic_DNA"/>
</dbReference>
<dbReference type="STRING" id="1121322.SAMN02745136_02085"/>
<dbReference type="PANTHER" id="PTHR30294">
    <property type="entry name" value="MEMBRANE COMPONENT OF ABC TRANSPORTER YHHJ-RELATED"/>
    <property type="match status" value="1"/>
</dbReference>
<comment type="subcellular location">
    <subcellularLocation>
        <location evidence="1">Cell membrane</location>
        <topology evidence="1">Multi-pass membrane protein</topology>
    </subcellularLocation>
</comment>
<organism evidence="8 9">
    <name type="scientific">Anaerocolumna jejuensis DSM 15929</name>
    <dbReference type="NCBI Taxonomy" id="1121322"/>
    <lineage>
        <taxon>Bacteria</taxon>
        <taxon>Bacillati</taxon>
        <taxon>Bacillota</taxon>
        <taxon>Clostridia</taxon>
        <taxon>Lachnospirales</taxon>
        <taxon>Lachnospiraceae</taxon>
        <taxon>Anaerocolumna</taxon>
    </lineage>
</organism>
<evidence type="ECO:0000313" key="9">
    <source>
        <dbReference type="Proteomes" id="UP000184386"/>
    </source>
</evidence>
<reference evidence="8 9" key="1">
    <citation type="submission" date="2016-11" db="EMBL/GenBank/DDBJ databases">
        <authorList>
            <person name="Jaros S."/>
            <person name="Januszkiewicz K."/>
            <person name="Wedrychowicz H."/>
        </authorList>
    </citation>
    <scope>NUCLEOTIDE SEQUENCE [LARGE SCALE GENOMIC DNA]</scope>
    <source>
        <strain evidence="8 9">DSM 15929</strain>
    </source>
</reference>
<protein>
    <submittedName>
        <fullName evidence="8">ABC-2 type transport system permease protein</fullName>
    </submittedName>
</protein>
<accession>A0A1M6QYL0</accession>
<gene>
    <name evidence="8" type="ORF">SAMN02745136_02085</name>
</gene>
<dbReference type="Proteomes" id="UP000184386">
    <property type="component" value="Unassembled WGS sequence"/>
</dbReference>
<dbReference type="GO" id="GO:0140359">
    <property type="term" value="F:ABC-type transporter activity"/>
    <property type="evidence" value="ECO:0007669"/>
    <property type="project" value="InterPro"/>
</dbReference>
<evidence type="ECO:0000256" key="5">
    <source>
        <dbReference type="ARBA" id="ARBA00023136"/>
    </source>
</evidence>
<keyword evidence="9" id="KW-1185">Reference proteome</keyword>
<feature type="transmembrane region" description="Helical" evidence="6">
    <location>
        <begin position="160"/>
        <end position="179"/>
    </location>
</feature>
<keyword evidence="2" id="KW-1003">Cell membrane</keyword>
<sequence>MLAIFKKELKSYFTSMTGYVFIAFFLVIVGIYYAVFNLINRSANFENALSGLSFIFVLLVPILTMRLMAEDKKQKTDQLLFTSPVSIGKIISGKYFAVLTVFLISMLIICFYPLILMQFGSVPLKSAYSAILGFTLLGAAYISIGLFISSLTESQMVSAVVTFVVMLITVLMDSLVNFLPTDNRSCYIVFFIVVLLICWLLYSMMHNITVALTAGVIGEAALTIIYVMKPALYDGLLTKVLGWFSVIARYDNFSSGLLDLTSIVYYISIVFIFLFLTVQAIKKHRWN</sequence>
<feature type="transmembrane region" description="Helical" evidence="6">
    <location>
        <begin position="185"/>
        <end position="202"/>
    </location>
</feature>
<dbReference type="InterPro" id="IPR013525">
    <property type="entry name" value="ABC2_TM"/>
</dbReference>
<keyword evidence="3 6" id="KW-0812">Transmembrane</keyword>
<feature type="transmembrane region" description="Helical" evidence="6">
    <location>
        <begin position="127"/>
        <end position="148"/>
    </location>
</feature>
<feature type="transmembrane region" description="Helical" evidence="6">
    <location>
        <begin position="95"/>
        <end position="115"/>
    </location>
</feature>
<feature type="domain" description="ABC-2 type transporter transmembrane" evidence="7">
    <location>
        <begin position="36"/>
        <end position="204"/>
    </location>
</feature>
<evidence type="ECO:0000256" key="3">
    <source>
        <dbReference type="ARBA" id="ARBA00022692"/>
    </source>
</evidence>
<evidence type="ECO:0000313" key="8">
    <source>
        <dbReference type="EMBL" id="SHK25157.1"/>
    </source>
</evidence>
<dbReference type="InterPro" id="IPR051449">
    <property type="entry name" value="ABC-2_transporter_component"/>
</dbReference>
<evidence type="ECO:0000259" key="7">
    <source>
        <dbReference type="Pfam" id="PF12698"/>
    </source>
</evidence>
<dbReference type="PANTHER" id="PTHR30294:SF29">
    <property type="entry name" value="MULTIDRUG ABC TRANSPORTER PERMEASE YBHS-RELATED"/>
    <property type="match status" value="1"/>
</dbReference>
<dbReference type="GO" id="GO:0005886">
    <property type="term" value="C:plasma membrane"/>
    <property type="evidence" value="ECO:0007669"/>
    <property type="project" value="UniProtKB-SubCell"/>
</dbReference>
<keyword evidence="5 6" id="KW-0472">Membrane</keyword>
<evidence type="ECO:0000256" key="1">
    <source>
        <dbReference type="ARBA" id="ARBA00004651"/>
    </source>
</evidence>
<evidence type="ECO:0000256" key="6">
    <source>
        <dbReference type="SAM" id="Phobius"/>
    </source>
</evidence>